<dbReference type="HOGENOM" id="CLU_3239134_0_0_5"/>
<evidence type="ECO:0000313" key="2">
    <source>
        <dbReference type="EMBL" id="EYD77433.1"/>
    </source>
</evidence>
<sequence length="43" mass="4840">MQARPATRSTEYDPFRETSYSDLRPPRLRGPNSSGRDGRSCPA</sequence>
<dbReference type="AlphaFoldDB" id="A0A017HTE6"/>
<organism evidence="2 3">
    <name type="scientific">Rubellimicrobium mesophilum DSM 19309</name>
    <dbReference type="NCBI Taxonomy" id="442562"/>
    <lineage>
        <taxon>Bacteria</taxon>
        <taxon>Pseudomonadati</taxon>
        <taxon>Pseudomonadota</taxon>
        <taxon>Alphaproteobacteria</taxon>
        <taxon>Rhodobacterales</taxon>
        <taxon>Roseobacteraceae</taxon>
        <taxon>Rubellimicrobium</taxon>
    </lineage>
</organism>
<accession>A0A017HTE6</accession>
<proteinExistence type="predicted"/>
<dbReference type="Proteomes" id="UP000019666">
    <property type="component" value="Unassembled WGS sequence"/>
</dbReference>
<evidence type="ECO:0000256" key="1">
    <source>
        <dbReference type="SAM" id="MobiDB-lite"/>
    </source>
</evidence>
<dbReference type="EMBL" id="AOSK01000029">
    <property type="protein sequence ID" value="EYD77433.1"/>
    <property type="molecule type" value="Genomic_DNA"/>
</dbReference>
<comment type="caution">
    <text evidence="2">The sequence shown here is derived from an EMBL/GenBank/DDBJ whole genome shotgun (WGS) entry which is preliminary data.</text>
</comment>
<gene>
    <name evidence="2" type="ORF">Rumeso_00982</name>
</gene>
<protein>
    <submittedName>
        <fullName evidence="2">Uncharacterized protein</fullName>
    </submittedName>
</protein>
<evidence type="ECO:0000313" key="3">
    <source>
        <dbReference type="Proteomes" id="UP000019666"/>
    </source>
</evidence>
<keyword evidence="3" id="KW-1185">Reference proteome</keyword>
<feature type="region of interest" description="Disordered" evidence="1">
    <location>
        <begin position="1"/>
        <end position="43"/>
    </location>
</feature>
<reference evidence="2 3" key="1">
    <citation type="submission" date="2013-02" db="EMBL/GenBank/DDBJ databases">
        <authorList>
            <person name="Fiebig A."/>
            <person name="Goeker M."/>
            <person name="Klenk H.-P.P."/>
        </authorList>
    </citation>
    <scope>NUCLEOTIDE SEQUENCE [LARGE SCALE GENOMIC DNA]</scope>
    <source>
        <strain evidence="2 3">DSM 19309</strain>
    </source>
</reference>
<name>A0A017HTE6_9RHOB</name>
<dbReference type="STRING" id="442562.Rumeso_00982"/>